<keyword evidence="1" id="KW-0472">Membrane</keyword>
<protein>
    <submittedName>
        <fullName evidence="3">Unannotated protein</fullName>
    </submittedName>
</protein>
<dbReference type="GO" id="GO:0080120">
    <property type="term" value="P:CAAX-box protein maturation"/>
    <property type="evidence" value="ECO:0007669"/>
    <property type="project" value="UniProtKB-ARBA"/>
</dbReference>
<gene>
    <name evidence="3" type="ORF">UFOPK1826_00027</name>
</gene>
<dbReference type="InterPro" id="IPR003675">
    <property type="entry name" value="Rce1/LyrA-like_dom"/>
</dbReference>
<dbReference type="EMBL" id="CAEZUN010000002">
    <property type="protein sequence ID" value="CAB4590482.1"/>
    <property type="molecule type" value="Genomic_DNA"/>
</dbReference>
<evidence type="ECO:0000256" key="1">
    <source>
        <dbReference type="SAM" id="Phobius"/>
    </source>
</evidence>
<feature type="transmembrane region" description="Helical" evidence="1">
    <location>
        <begin position="161"/>
        <end position="183"/>
    </location>
</feature>
<organism evidence="3">
    <name type="scientific">freshwater metagenome</name>
    <dbReference type="NCBI Taxonomy" id="449393"/>
    <lineage>
        <taxon>unclassified sequences</taxon>
        <taxon>metagenomes</taxon>
        <taxon>ecological metagenomes</taxon>
    </lineage>
</organism>
<dbReference type="InterPro" id="IPR052710">
    <property type="entry name" value="CAAX_protease"/>
</dbReference>
<evidence type="ECO:0000259" key="2">
    <source>
        <dbReference type="Pfam" id="PF02517"/>
    </source>
</evidence>
<feature type="transmembrane region" description="Helical" evidence="1">
    <location>
        <begin position="218"/>
        <end position="235"/>
    </location>
</feature>
<proteinExistence type="predicted"/>
<keyword evidence="1" id="KW-1133">Transmembrane helix</keyword>
<feature type="transmembrane region" description="Helical" evidence="1">
    <location>
        <begin position="33"/>
        <end position="52"/>
    </location>
</feature>
<dbReference type="Pfam" id="PF02517">
    <property type="entry name" value="Rce1-like"/>
    <property type="match status" value="1"/>
</dbReference>
<feature type="transmembrane region" description="Helical" evidence="1">
    <location>
        <begin position="195"/>
        <end position="212"/>
    </location>
</feature>
<dbReference type="AlphaFoldDB" id="A0A6J6FN09"/>
<dbReference type="PANTHER" id="PTHR36435">
    <property type="entry name" value="SLR1288 PROTEIN"/>
    <property type="match status" value="1"/>
</dbReference>
<sequence>MSQSPWAPPYGQEPLSGHDQQSKLVTKKYSVRAILGIWTASYAIAILLTTLALASSGNLADKVGDKIAEPNWLVGVSAVFLWGSFTIALSIASRRLGSDNFVKDYFLSFRLIDLLGIPIGVLSQVVLVGLVTWPFRVLFPEKFDPENVEKRARDLFDNAQGIWLVVLVIVVVFGAPIIEELVYRGLIQGHLRGSINEIAALFITAVWFAGIHLQIVEFPGLLAFAIVLGSCFHFTKRLGMSVVAHVAFNATGLILVALL</sequence>
<feature type="transmembrane region" description="Helical" evidence="1">
    <location>
        <begin position="114"/>
        <end position="135"/>
    </location>
</feature>
<feature type="domain" description="CAAX prenyl protease 2/Lysostaphin resistance protein A-like" evidence="2">
    <location>
        <begin position="163"/>
        <end position="250"/>
    </location>
</feature>
<keyword evidence="1" id="KW-0812">Transmembrane</keyword>
<reference evidence="3" key="1">
    <citation type="submission" date="2020-05" db="EMBL/GenBank/DDBJ databases">
        <authorList>
            <person name="Chiriac C."/>
            <person name="Salcher M."/>
            <person name="Ghai R."/>
            <person name="Kavagutti S V."/>
        </authorList>
    </citation>
    <scope>NUCLEOTIDE SEQUENCE</scope>
</reference>
<dbReference type="GO" id="GO:0004175">
    <property type="term" value="F:endopeptidase activity"/>
    <property type="evidence" value="ECO:0007669"/>
    <property type="project" value="UniProtKB-ARBA"/>
</dbReference>
<feature type="transmembrane region" description="Helical" evidence="1">
    <location>
        <begin position="242"/>
        <end position="258"/>
    </location>
</feature>
<feature type="transmembrane region" description="Helical" evidence="1">
    <location>
        <begin position="72"/>
        <end position="93"/>
    </location>
</feature>
<dbReference type="PANTHER" id="PTHR36435:SF1">
    <property type="entry name" value="CAAX AMINO TERMINAL PROTEASE FAMILY PROTEIN"/>
    <property type="match status" value="1"/>
</dbReference>
<accession>A0A6J6FN09</accession>
<evidence type="ECO:0000313" key="3">
    <source>
        <dbReference type="EMBL" id="CAB4590482.1"/>
    </source>
</evidence>
<name>A0A6J6FN09_9ZZZZ</name>